<proteinExistence type="inferred from homology"/>
<comment type="similarity">
    <text evidence="1">Belongs to the peptidase C40 family.</text>
</comment>
<dbReference type="InterPro" id="IPR000064">
    <property type="entry name" value="NLP_P60_dom"/>
</dbReference>
<dbReference type="OrthoDB" id="9807055at2"/>
<gene>
    <name evidence="6" type="ORF">AHMF7616_03789</name>
</gene>
<organism evidence="6 7">
    <name type="scientific">Adhaeribacter pallidiroseus</name>
    <dbReference type="NCBI Taxonomy" id="2072847"/>
    <lineage>
        <taxon>Bacteria</taxon>
        <taxon>Pseudomonadati</taxon>
        <taxon>Bacteroidota</taxon>
        <taxon>Cytophagia</taxon>
        <taxon>Cytophagales</taxon>
        <taxon>Hymenobacteraceae</taxon>
        <taxon>Adhaeribacter</taxon>
    </lineage>
</organism>
<protein>
    <submittedName>
        <fullName evidence="6">Putative endopeptidase</fullName>
    </submittedName>
</protein>
<keyword evidence="3" id="KW-0378">Hydrolase</keyword>
<reference evidence="6 7" key="1">
    <citation type="submission" date="2018-04" db="EMBL/GenBank/DDBJ databases">
        <title>Adhaeribacter sp. HMF7616 genome sequencing and assembly.</title>
        <authorList>
            <person name="Kang H."/>
            <person name="Kang J."/>
            <person name="Cha I."/>
            <person name="Kim H."/>
            <person name="Joh K."/>
        </authorList>
    </citation>
    <scope>NUCLEOTIDE SEQUENCE [LARGE SCALE GENOMIC DNA]</scope>
    <source>
        <strain evidence="6 7">HMF7616</strain>
    </source>
</reference>
<dbReference type="PANTHER" id="PTHR47053:SF1">
    <property type="entry name" value="MUREIN DD-ENDOPEPTIDASE MEPH-RELATED"/>
    <property type="match status" value="1"/>
</dbReference>
<dbReference type="InterPro" id="IPR038765">
    <property type="entry name" value="Papain-like_cys_pep_sf"/>
</dbReference>
<dbReference type="SUPFAM" id="SSF54001">
    <property type="entry name" value="Cysteine proteinases"/>
    <property type="match status" value="1"/>
</dbReference>
<accession>A0A369QQN7</accession>
<name>A0A369QQN7_9BACT</name>
<dbReference type="GO" id="GO:0006508">
    <property type="term" value="P:proteolysis"/>
    <property type="evidence" value="ECO:0007669"/>
    <property type="project" value="UniProtKB-KW"/>
</dbReference>
<evidence type="ECO:0000313" key="7">
    <source>
        <dbReference type="Proteomes" id="UP000253919"/>
    </source>
</evidence>
<evidence type="ECO:0000256" key="4">
    <source>
        <dbReference type="ARBA" id="ARBA00022807"/>
    </source>
</evidence>
<evidence type="ECO:0000256" key="3">
    <source>
        <dbReference type="ARBA" id="ARBA00022801"/>
    </source>
</evidence>
<dbReference type="AlphaFoldDB" id="A0A369QQN7"/>
<dbReference type="InterPro" id="IPR051202">
    <property type="entry name" value="Peptidase_C40"/>
</dbReference>
<dbReference type="Pfam" id="PF00877">
    <property type="entry name" value="NLPC_P60"/>
    <property type="match status" value="1"/>
</dbReference>
<dbReference type="RefSeq" id="WP_115374216.1">
    <property type="nucleotide sequence ID" value="NZ_QASA01000001.1"/>
</dbReference>
<dbReference type="PANTHER" id="PTHR47053">
    <property type="entry name" value="MUREIN DD-ENDOPEPTIDASE MEPH-RELATED"/>
    <property type="match status" value="1"/>
</dbReference>
<sequence>MKLIWVLFGITLLALVAYGFWRPANIRDTNGDSREMPTETKNSFLKSTNYSTNADTREASKLYKNYKGELSITALRDSLVQFAQQHQGLPYQEAGLKPTGFDCSGFVQYTFAHFGLEVPHSSALLAKEGEPVPLSAGRKADLVIFTGTTIADRTPGHVGIVVNNGVNGLEFIHASSNGGVKISKVDSTGYAQRFLQVRRVL</sequence>
<dbReference type="GO" id="GO:0008234">
    <property type="term" value="F:cysteine-type peptidase activity"/>
    <property type="evidence" value="ECO:0007669"/>
    <property type="project" value="UniProtKB-KW"/>
</dbReference>
<dbReference type="PROSITE" id="PS51935">
    <property type="entry name" value="NLPC_P60"/>
    <property type="match status" value="1"/>
</dbReference>
<evidence type="ECO:0000256" key="1">
    <source>
        <dbReference type="ARBA" id="ARBA00007074"/>
    </source>
</evidence>
<evidence type="ECO:0000259" key="5">
    <source>
        <dbReference type="PROSITE" id="PS51935"/>
    </source>
</evidence>
<keyword evidence="4" id="KW-0788">Thiol protease</keyword>
<feature type="domain" description="NlpC/P60" evidence="5">
    <location>
        <begin position="73"/>
        <end position="201"/>
    </location>
</feature>
<dbReference type="Proteomes" id="UP000253919">
    <property type="component" value="Unassembled WGS sequence"/>
</dbReference>
<comment type="caution">
    <text evidence="6">The sequence shown here is derived from an EMBL/GenBank/DDBJ whole genome shotgun (WGS) entry which is preliminary data.</text>
</comment>
<keyword evidence="7" id="KW-1185">Reference proteome</keyword>
<dbReference type="EMBL" id="QASA01000001">
    <property type="protein sequence ID" value="RDC65159.1"/>
    <property type="molecule type" value="Genomic_DNA"/>
</dbReference>
<evidence type="ECO:0000313" key="6">
    <source>
        <dbReference type="EMBL" id="RDC65159.1"/>
    </source>
</evidence>
<keyword evidence="2" id="KW-0645">Protease</keyword>
<dbReference type="Gene3D" id="3.90.1720.10">
    <property type="entry name" value="endopeptidase domain like (from Nostoc punctiforme)"/>
    <property type="match status" value="1"/>
</dbReference>
<evidence type="ECO:0000256" key="2">
    <source>
        <dbReference type="ARBA" id="ARBA00022670"/>
    </source>
</evidence>